<feature type="transmembrane region" description="Helical" evidence="2">
    <location>
        <begin position="136"/>
        <end position="154"/>
    </location>
</feature>
<feature type="region of interest" description="Disordered" evidence="1">
    <location>
        <begin position="1"/>
        <end position="29"/>
    </location>
</feature>
<feature type="transmembrane region" description="Helical" evidence="2">
    <location>
        <begin position="69"/>
        <end position="86"/>
    </location>
</feature>
<comment type="caution">
    <text evidence="3">The sequence shown here is derived from an EMBL/GenBank/DDBJ whole genome shotgun (WGS) entry which is preliminary data.</text>
</comment>
<dbReference type="PANTHER" id="PTHR34980">
    <property type="entry name" value="INNER MEMBRANE PROTEIN-RELATED-RELATED"/>
    <property type="match status" value="1"/>
</dbReference>
<evidence type="ECO:0000256" key="1">
    <source>
        <dbReference type="SAM" id="MobiDB-lite"/>
    </source>
</evidence>
<gene>
    <name evidence="3" type="ORF">GCM10022287_37580</name>
</gene>
<evidence type="ECO:0000256" key="2">
    <source>
        <dbReference type="SAM" id="Phobius"/>
    </source>
</evidence>
<protein>
    <recommendedName>
        <fullName evidence="5">DUF805 domain-containing protein</fullName>
    </recommendedName>
</protein>
<dbReference type="RefSeq" id="WP_344757357.1">
    <property type="nucleotide sequence ID" value="NZ_BAABBW010000007.1"/>
</dbReference>
<evidence type="ECO:0000313" key="4">
    <source>
        <dbReference type="Proteomes" id="UP001501079"/>
    </source>
</evidence>
<dbReference type="Pfam" id="PF05656">
    <property type="entry name" value="DUF805"/>
    <property type="match status" value="1"/>
</dbReference>
<feature type="transmembrane region" description="Helical" evidence="2">
    <location>
        <begin position="98"/>
        <end position="124"/>
    </location>
</feature>
<keyword evidence="2" id="KW-1133">Transmembrane helix</keyword>
<keyword evidence="2" id="KW-0472">Membrane</keyword>
<evidence type="ECO:0000313" key="3">
    <source>
        <dbReference type="EMBL" id="GAA4181774.1"/>
    </source>
</evidence>
<reference evidence="4" key="1">
    <citation type="journal article" date="2019" name="Int. J. Syst. Evol. Microbiol.">
        <title>The Global Catalogue of Microorganisms (GCM) 10K type strain sequencing project: providing services to taxonomists for standard genome sequencing and annotation.</title>
        <authorList>
            <consortium name="The Broad Institute Genomics Platform"/>
            <consortium name="The Broad Institute Genome Sequencing Center for Infectious Disease"/>
            <person name="Wu L."/>
            <person name="Ma J."/>
        </authorList>
    </citation>
    <scope>NUCLEOTIDE SEQUENCE [LARGE SCALE GENOMIC DNA]</scope>
    <source>
        <strain evidence="4">JCM 17591</strain>
    </source>
</reference>
<name>A0ABP8ACQ3_9MICO</name>
<accession>A0ABP8ACQ3</accession>
<dbReference type="InterPro" id="IPR008523">
    <property type="entry name" value="DUF805"/>
</dbReference>
<feature type="compositionally biased region" description="Pro residues" evidence="1">
    <location>
        <begin position="1"/>
        <end position="23"/>
    </location>
</feature>
<sequence length="166" mass="18532">MTDVPPPPPPAPPTPPVPPPPPGYGGSGYATAGEPPIDQPYYGAPLSAAVRRFFTKYVVFSGRASRAEFWWWALISWLINVVLGFFQNHHNADGSLTGLSITFSTISGLWGLAILIPWLALWFRRLHDANHSGWNLFWWFLPIIGWIILLVFVIQGPKPEGARFDR</sequence>
<proteinExistence type="predicted"/>
<evidence type="ECO:0008006" key="5">
    <source>
        <dbReference type="Google" id="ProtNLM"/>
    </source>
</evidence>
<dbReference type="EMBL" id="BAABBW010000007">
    <property type="protein sequence ID" value="GAA4181774.1"/>
    <property type="molecule type" value="Genomic_DNA"/>
</dbReference>
<keyword evidence="4" id="KW-1185">Reference proteome</keyword>
<dbReference type="Proteomes" id="UP001501079">
    <property type="component" value="Unassembled WGS sequence"/>
</dbReference>
<keyword evidence="2" id="KW-0812">Transmembrane</keyword>
<dbReference type="PANTHER" id="PTHR34980:SF2">
    <property type="entry name" value="INNER MEMBRANE PROTEIN YHAH-RELATED"/>
    <property type="match status" value="1"/>
</dbReference>
<organism evidence="3 4">
    <name type="scientific">Gryllotalpicola koreensis</name>
    <dbReference type="NCBI Taxonomy" id="993086"/>
    <lineage>
        <taxon>Bacteria</taxon>
        <taxon>Bacillati</taxon>
        <taxon>Actinomycetota</taxon>
        <taxon>Actinomycetes</taxon>
        <taxon>Micrococcales</taxon>
        <taxon>Microbacteriaceae</taxon>
        <taxon>Gryllotalpicola</taxon>
    </lineage>
</organism>